<keyword evidence="2" id="KW-1185">Reference proteome</keyword>
<name>D3BDP3_HETP5</name>
<dbReference type="InterPro" id="IPR009003">
    <property type="entry name" value="Peptidase_S1_PA"/>
</dbReference>
<dbReference type="GeneID" id="31362326"/>
<protein>
    <recommendedName>
        <fullName evidence="3">Serine protease</fullName>
    </recommendedName>
</protein>
<organism evidence="1 2">
    <name type="scientific">Heterostelium pallidum (strain ATCC 26659 / Pp 5 / PN500)</name>
    <name type="common">Cellular slime mold</name>
    <name type="synonym">Polysphondylium pallidum</name>
    <dbReference type="NCBI Taxonomy" id="670386"/>
    <lineage>
        <taxon>Eukaryota</taxon>
        <taxon>Amoebozoa</taxon>
        <taxon>Evosea</taxon>
        <taxon>Eumycetozoa</taxon>
        <taxon>Dictyostelia</taxon>
        <taxon>Acytosteliales</taxon>
        <taxon>Acytosteliaceae</taxon>
        <taxon>Heterostelium</taxon>
    </lineage>
</organism>
<dbReference type="InParanoid" id="D3BDP3"/>
<sequence>MCYKRMKSTVEELPPIVVTQEKDIDKDKDNDALNTQSMKRLNLSGSILSNYKTTPPASPSKVLLNMNCAERVFHQSGKVEGHLFTLNSKSKIPSSVKLECTKRSNLEVTSNSVGRIFVRLKGGDKISWFTGTGFCVSHDKVITAAHVVNFDLNNSTTTTTSGLTSIKRINSRSSLSDDVSWSMDKIYICFIPDTSIDHEVDTNSLEENDDFYELETCGRQDIDQHFKDHLVYIKQTDDNKSVSYKWKTIKNDIEVLRFKNPQKRREEYLLPSFTSKENLKEFWCCGYPGHIELEVFQDDYQGKDVDMKELYNSVNKMTSGFQKKTIALSESAHIHDNQYLSVHQCPTLKGMSGGIIASSNEANKFLGVHIGGSNDTDIHTNFAISVTHPLFCYVYQKHILSDQHFMSKHRDQLQPYINYINNFNFPKNNDLLPP</sequence>
<accession>D3BDP3</accession>
<evidence type="ECO:0000313" key="2">
    <source>
        <dbReference type="Proteomes" id="UP000001396"/>
    </source>
</evidence>
<gene>
    <name evidence="1" type="ORF">PPL_06845</name>
</gene>
<dbReference type="Proteomes" id="UP000001396">
    <property type="component" value="Unassembled WGS sequence"/>
</dbReference>
<evidence type="ECO:0000313" key="1">
    <source>
        <dbReference type="EMBL" id="EFA80024.1"/>
    </source>
</evidence>
<reference evidence="1 2" key="1">
    <citation type="journal article" date="2011" name="Genome Res.">
        <title>Phylogeny-wide analysis of social amoeba genomes highlights ancient origins for complex intercellular communication.</title>
        <authorList>
            <person name="Heidel A.J."/>
            <person name="Lawal H.M."/>
            <person name="Felder M."/>
            <person name="Schilde C."/>
            <person name="Helps N.R."/>
            <person name="Tunggal B."/>
            <person name="Rivero F."/>
            <person name="John U."/>
            <person name="Schleicher M."/>
            <person name="Eichinger L."/>
            <person name="Platzer M."/>
            <person name="Noegel A.A."/>
            <person name="Schaap P."/>
            <person name="Gloeckner G."/>
        </authorList>
    </citation>
    <scope>NUCLEOTIDE SEQUENCE [LARGE SCALE GENOMIC DNA]</scope>
    <source>
        <strain evidence="2">ATCC 26659 / Pp 5 / PN500</strain>
    </source>
</reference>
<dbReference type="EMBL" id="ADBJ01000031">
    <property type="protein sequence ID" value="EFA80024.1"/>
    <property type="molecule type" value="Genomic_DNA"/>
</dbReference>
<comment type="caution">
    <text evidence="1">The sequence shown here is derived from an EMBL/GenBank/DDBJ whole genome shotgun (WGS) entry which is preliminary data.</text>
</comment>
<proteinExistence type="predicted"/>
<dbReference type="AlphaFoldDB" id="D3BDP3"/>
<evidence type="ECO:0008006" key="3">
    <source>
        <dbReference type="Google" id="ProtNLM"/>
    </source>
</evidence>
<dbReference type="SUPFAM" id="SSF50494">
    <property type="entry name" value="Trypsin-like serine proteases"/>
    <property type="match status" value="1"/>
</dbReference>
<dbReference type="RefSeq" id="XP_020432144.1">
    <property type="nucleotide sequence ID" value="XM_020577696.1"/>
</dbReference>